<keyword evidence="4" id="KW-1185">Reference proteome</keyword>
<sequence>MRSTALRARASLLLAATLLPFSALADAMYLQLKDVGSDVDAAGLAAATVAERTRFGIEEALKTSSTQAILMDAQHEGAPDLTLSAKVTRSGEKYRLTYQLATTHTPVRTKTLAYEFVNPSLSDKGSVAMAQALLAEAQKLEAASAEVPVVAAAEVPVATAGESGSNGDWEGYSQRSDTPAAAGMEQDSTGRELESAEPRRRGRGRTNLDLGLALGFNSPSGIFGGELEYRVVPVLALNLSAGAGAWGFRVGPLARLYPLGESRTSPFLEGGVSFNLGNRSTSTLTIGDESEQFTTEKLFTPVATVAMGLRQAMGPMYLGLRAGWGFRLREDNWRTTDGRDPNVFDDLDIAATQHGGFLCSVTLGVTLF</sequence>
<dbReference type="Proteomes" id="UP000664052">
    <property type="component" value="Unassembled WGS sequence"/>
</dbReference>
<name>A0ABS3DFK6_9BACT</name>
<evidence type="ECO:0000256" key="1">
    <source>
        <dbReference type="SAM" id="MobiDB-lite"/>
    </source>
</evidence>
<organism evidence="3 4">
    <name type="scientific">Corallococcus macrosporus</name>
    <dbReference type="NCBI Taxonomy" id="35"/>
    <lineage>
        <taxon>Bacteria</taxon>
        <taxon>Pseudomonadati</taxon>
        <taxon>Myxococcota</taxon>
        <taxon>Myxococcia</taxon>
        <taxon>Myxococcales</taxon>
        <taxon>Cystobacterineae</taxon>
        <taxon>Myxococcaceae</taxon>
        <taxon>Corallococcus</taxon>
    </lineage>
</organism>
<feature type="compositionally biased region" description="Basic and acidic residues" evidence="1">
    <location>
        <begin position="188"/>
        <end position="199"/>
    </location>
</feature>
<evidence type="ECO:0000313" key="4">
    <source>
        <dbReference type="Proteomes" id="UP000664052"/>
    </source>
</evidence>
<protein>
    <recommendedName>
        <fullName evidence="5">Outer membrane protein beta-barrel domain-containing protein</fullName>
    </recommendedName>
</protein>
<evidence type="ECO:0000256" key="2">
    <source>
        <dbReference type="SAM" id="SignalP"/>
    </source>
</evidence>
<accession>A0ABS3DFK6</accession>
<proteinExistence type="predicted"/>
<dbReference type="EMBL" id="JAFIMU010000007">
    <property type="protein sequence ID" value="MBN8229915.1"/>
    <property type="molecule type" value="Genomic_DNA"/>
</dbReference>
<keyword evidence="2" id="KW-0732">Signal</keyword>
<feature type="chain" id="PRO_5046738377" description="Outer membrane protein beta-barrel domain-containing protein" evidence="2">
    <location>
        <begin position="26"/>
        <end position="368"/>
    </location>
</feature>
<comment type="caution">
    <text evidence="3">The sequence shown here is derived from an EMBL/GenBank/DDBJ whole genome shotgun (WGS) entry which is preliminary data.</text>
</comment>
<evidence type="ECO:0008006" key="5">
    <source>
        <dbReference type="Google" id="ProtNLM"/>
    </source>
</evidence>
<evidence type="ECO:0000313" key="3">
    <source>
        <dbReference type="EMBL" id="MBN8229915.1"/>
    </source>
</evidence>
<gene>
    <name evidence="3" type="ORF">JYK02_20595</name>
</gene>
<reference evidence="3 4" key="1">
    <citation type="submission" date="2021-02" db="EMBL/GenBank/DDBJ databases">
        <title>De Novo genome assembly of isolated myxobacteria.</title>
        <authorList>
            <person name="Stevens D.C."/>
        </authorList>
    </citation>
    <scope>NUCLEOTIDE SEQUENCE [LARGE SCALE GENOMIC DNA]</scope>
    <source>
        <strain evidence="3 4">ATCC 29039</strain>
    </source>
</reference>
<dbReference type="RefSeq" id="WP_207053388.1">
    <property type="nucleotide sequence ID" value="NZ_JAFIMU010000007.1"/>
</dbReference>
<feature type="region of interest" description="Disordered" evidence="1">
    <location>
        <begin position="160"/>
        <end position="204"/>
    </location>
</feature>
<feature type="signal peptide" evidence="2">
    <location>
        <begin position="1"/>
        <end position="25"/>
    </location>
</feature>